<dbReference type="Pfam" id="PF00483">
    <property type="entry name" value="NTP_transferase"/>
    <property type="match status" value="1"/>
</dbReference>
<dbReference type="InterPro" id="IPR011051">
    <property type="entry name" value="RmlC_Cupin_sf"/>
</dbReference>
<evidence type="ECO:0000259" key="11">
    <source>
        <dbReference type="Pfam" id="PF22640"/>
    </source>
</evidence>
<dbReference type="InterPro" id="IPR029044">
    <property type="entry name" value="Nucleotide-diphossugar_trans"/>
</dbReference>
<dbReference type="SUPFAM" id="SSF53448">
    <property type="entry name" value="Nucleotide-diphospho-sugar transferases"/>
    <property type="match status" value="1"/>
</dbReference>
<dbReference type="GO" id="GO:0000271">
    <property type="term" value="P:polysaccharide biosynthetic process"/>
    <property type="evidence" value="ECO:0007669"/>
    <property type="project" value="InterPro"/>
</dbReference>
<evidence type="ECO:0000259" key="10">
    <source>
        <dbReference type="Pfam" id="PF01050"/>
    </source>
</evidence>
<dbReference type="Pfam" id="PF01050">
    <property type="entry name" value="MannoseP_isomer"/>
    <property type="match status" value="1"/>
</dbReference>
<keyword evidence="5" id="KW-0547">Nucleotide-binding</keyword>
<dbReference type="Gene3D" id="3.90.550.10">
    <property type="entry name" value="Spore Coat Polysaccharide Biosynthesis Protein SpsA, Chain A"/>
    <property type="match status" value="1"/>
</dbReference>
<dbReference type="PANTHER" id="PTHR46390">
    <property type="entry name" value="MANNOSE-1-PHOSPHATE GUANYLYLTRANSFERASE"/>
    <property type="match status" value="1"/>
</dbReference>
<accession>A0A444JF53</accession>
<evidence type="ECO:0000259" key="9">
    <source>
        <dbReference type="Pfam" id="PF00483"/>
    </source>
</evidence>
<dbReference type="CDD" id="cd02213">
    <property type="entry name" value="cupin_PMI_typeII_C"/>
    <property type="match status" value="1"/>
</dbReference>
<evidence type="ECO:0000256" key="7">
    <source>
        <dbReference type="ARBA" id="ARBA00047343"/>
    </source>
</evidence>
<evidence type="ECO:0000256" key="8">
    <source>
        <dbReference type="RuleBase" id="RU004190"/>
    </source>
</evidence>
<dbReference type="FunFam" id="3.90.550.10:FF:000046">
    <property type="entry name" value="Mannose-1-phosphate guanylyltransferase (GDP)"/>
    <property type="match status" value="1"/>
</dbReference>
<comment type="similarity">
    <text evidence="1 8">Belongs to the mannose-6-phosphate isomerase type 2 family.</text>
</comment>
<evidence type="ECO:0000256" key="3">
    <source>
        <dbReference type="ARBA" id="ARBA00022679"/>
    </source>
</evidence>
<keyword evidence="6" id="KW-0342">GTP-binding</keyword>
<organism evidence="12 13">
    <name type="scientific">Candidatus Electrothrix marina</name>
    <dbReference type="NCBI Taxonomy" id="1859130"/>
    <lineage>
        <taxon>Bacteria</taxon>
        <taxon>Pseudomonadati</taxon>
        <taxon>Thermodesulfobacteriota</taxon>
        <taxon>Desulfobulbia</taxon>
        <taxon>Desulfobulbales</taxon>
        <taxon>Desulfobulbaceae</taxon>
        <taxon>Candidatus Electrothrix</taxon>
    </lineage>
</organism>
<dbReference type="InterPro" id="IPR054566">
    <property type="entry name" value="ManC/GMP-like_b-helix"/>
</dbReference>
<comment type="caution">
    <text evidence="12">The sequence shown here is derived from an EMBL/GenBank/DDBJ whole genome shotgun (WGS) entry which is preliminary data.</text>
</comment>
<evidence type="ECO:0000313" key="12">
    <source>
        <dbReference type="EMBL" id="RWX51608.1"/>
    </source>
</evidence>
<dbReference type="InterPro" id="IPR001538">
    <property type="entry name" value="Man6P_isomerase-2_C"/>
</dbReference>
<proteinExistence type="inferred from homology"/>
<evidence type="ECO:0000256" key="5">
    <source>
        <dbReference type="ARBA" id="ARBA00022741"/>
    </source>
</evidence>
<dbReference type="GO" id="GO:0005525">
    <property type="term" value="F:GTP binding"/>
    <property type="evidence" value="ECO:0007669"/>
    <property type="project" value="UniProtKB-KW"/>
</dbReference>
<feature type="domain" description="Nucleotidyl transferase" evidence="9">
    <location>
        <begin position="5"/>
        <end position="283"/>
    </location>
</feature>
<feature type="domain" description="MannoseP isomerase/GMP-like beta-helix" evidence="11">
    <location>
        <begin position="296"/>
        <end position="344"/>
    </location>
</feature>
<dbReference type="Gene3D" id="2.60.120.10">
    <property type="entry name" value="Jelly Rolls"/>
    <property type="match status" value="1"/>
</dbReference>
<name>A0A444JF53_9BACT</name>
<dbReference type="SUPFAM" id="SSF51182">
    <property type="entry name" value="RmlC-like cupins"/>
    <property type="match status" value="1"/>
</dbReference>
<dbReference type="PANTHER" id="PTHR46390:SF1">
    <property type="entry name" value="MANNOSE-1-PHOSPHATE GUANYLYLTRANSFERASE"/>
    <property type="match status" value="1"/>
</dbReference>
<dbReference type="CDD" id="cd02509">
    <property type="entry name" value="GDP-M1P_Guanylyltransferase"/>
    <property type="match status" value="1"/>
</dbReference>
<evidence type="ECO:0000256" key="4">
    <source>
        <dbReference type="ARBA" id="ARBA00022695"/>
    </source>
</evidence>
<dbReference type="GO" id="GO:0009298">
    <property type="term" value="P:GDP-mannose biosynthetic process"/>
    <property type="evidence" value="ECO:0007669"/>
    <property type="project" value="TreeGrafter"/>
</dbReference>
<evidence type="ECO:0000256" key="1">
    <source>
        <dbReference type="ARBA" id="ARBA00006115"/>
    </source>
</evidence>
<keyword evidence="12" id="KW-0413">Isomerase</keyword>
<evidence type="ECO:0000256" key="6">
    <source>
        <dbReference type="ARBA" id="ARBA00023134"/>
    </source>
</evidence>
<dbReference type="FunFam" id="2.60.120.10:FF:000032">
    <property type="entry name" value="Mannose-1-phosphate guanylyltransferase/mannose-6-phosphate isomerase"/>
    <property type="match status" value="1"/>
</dbReference>
<dbReference type="GO" id="GO:0004475">
    <property type="term" value="F:mannose-1-phosphate guanylyltransferase (GTP) activity"/>
    <property type="evidence" value="ECO:0007669"/>
    <property type="project" value="UniProtKB-EC"/>
</dbReference>
<dbReference type="GO" id="GO:0016853">
    <property type="term" value="F:isomerase activity"/>
    <property type="evidence" value="ECO:0007669"/>
    <property type="project" value="UniProtKB-KW"/>
</dbReference>
<dbReference type="InterPro" id="IPR014710">
    <property type="entry name" value="RmlC-like_jellyroll"/>
</dbReference>
<dbReference type="InterPro" id="IPR005835">
    <property type="entry name" value="NTP_transferase_dom"/>
</dbReference>
<dbReference type="Proteomes" id="UP000288892">
    <property type="component" value="Unassembled WGS sequence"/>
</dbReference>
<dbReference type="InterPro" id="IPR049577">
    <property type="entry name" value="GMPP_N"/>
</dbReference>
<dbReference type="EC" id="2.7.7.13" evidence="2"/>
<evidence type="ECO:0000256" key="2">
    <source>
        <dbReference type="ARBA" id="ARBA00012387"/>
    </source>
</evidence>
<gene>
    <name evidence="12" type="ORF">VU01_11082</name>
</gene>
<dbReference type="InterPro" id="IPR006375">
    <property type="entry name" value="Man1P_GuaTrfase/Man6P_Isoase"/>
</dbReference>
<protein>
    <recommendedName>
        <fullName evidence="2">mannose-1-phosphate guanylyltransferase</fullName>
        <ecNumber evidence="2">2.7.7.13</ecNumber>
    </recommendedName>
</protein>
<reference evidence="12 13" key="1">
    <citation type="submission" date="2017-01" db="EMBL/GenBank/DDBJ databases">
        <title>The cable genome- insights into the physiology and evolution of filamentous bacteria capable of sulfide oxidation via long distance electron transfer.</title>
        <authorList>
            <person name="Schreiber L."/>
            <person name="Bjerg J.T."/>
            <person name="Boggild A."/>
            <person name="Van De Vossenberg J."/>
            <person name="Meysman F."/>
            <person name="Nielsen L.P."/>
            <person name="Schramm A."/>
            <person name="Kjeldsen K.U."/>
        </authorList>
    </citation>
    <scope>NUCLEOTIDE SEQUENCE [LARGE SCALE GENOMIC DNA]</scope>
    <source>
        <strain evidence="12">A5</strain>
    </source>
</reference>
<keyword evidence="4 12" id="KW-0548">Nucleotidyltransferase</keyword>
<dbReference type="NCBIfam" id="TIGR01479">
    <property type="entry name" value="GMP_PMI"/>
    <property type="match status" value="1"/>
</dbReference>
<comment type="catalytic activity">
    <reaction evidence="7">
        <text>alpha-D-mannose 1-phosphate + GTP + H(+) = GDP-alpha-D-mannose + diphosphate</text>
        <dbReference type="Rhea" id="RHEA:15229"/>
        <dbReference type="ChEBI" id="CHEBI:15378"/>
        <dbReference type="ChEBI" id="CHEBI:33019"/>
        <dbReference type="ChEBI" id="CHEBI:37565"/>
        <dbReference type="ChEBI" id="CHEBI:57527"/>
        <dbReference type="ChEBI" id="CHEBI:58409"/>
        <dbReference type="EC" id="2.7.7.13"/>
    </reaction>
</comment>
<dbReference type="AlphaFoldDB" id="A0A444JF53"/>
<keyword evidence="13" id="KW-1185">Reference proteome</keyword>
<dbReference type="InterPro" id="IPR051161">
    <property type="entry name" value="Mannose-6P_isomerase_type2"/>
</dbReference>
<dbReference type="Pfam" id="PF22640">
    <property type="entry name" value="ManC_GMP_beta-helix"/>
    <property type="match status" value="1"/>
</dbReference>
<keyword evidence="3 12" id="KW-0808">Transferase</keyword>
<dbReference type="EMBL" id="MTKS01000108">
    <property type="protein sequence ID" value="RWX51608.1"/>
    <property type="molecule type" value="Genomic_DNA"/>
</dbReference>
<sequence length="468" mass="52646">MQIQPVILAGGTGTRLWPLSRELYPKQLLSLIGEYSLLQTTLIRVSLIPDALPPLIVVGEEHRFLTRTQVEELNLFQEYQLLLEPLGKDTAPAVCGAALFAQKQSEKDILLLVLPADHLIARPDDFVKAVTRAKKLAKQDKLATFGIVPDRPETGYGYIRRGEEHAVQSFVEKPDLATAEQYIADSNYFWNSGMFAFPVNLLLAELEEHAPEIVACMKKAVKKGTPDGVFFRFAPKAMQQSPADSIDYALMEKTSQAVIVEADFGWNDIGSWQALWEVTEKDPKGNVVSGDVLLEDVENCLIRSEDILVAAVGLRDTLVVETSDAVLIAPLDRAQDVKKIVSRLKKHKRTEFQSHRTVYRPWGSYTTLEIHDRFQIKRITVNPGARLSSQMHHHRHEHWVVVRGTARVENGEQNILLREDESTYIPLGTTHRLENPGVIPLELIEIQIGSYLGEDDIVRFDDEYGRGA</sequence>
<evidence type="ECO:0000313" key="13">
    <source>
        <dbReference type="Proteomes" id="UP000288892"/>
    </source>
</evidence>
<feature type="domain" description="Mannose-6-phosphate isomerase type II C-terminal" evidence="10">
    <location>
        <begin position="348"/>
        <end position="462"/>
    </location>
</feature>